<dbReference type="SUPFAM" id="SSF56112">
    <property type="entry name" value="Protein kinase-like (PK-like)"/>
    <property type="match status" value="1"/>
</dbReference>
<dbReference type="InterPro" id="IPR011009">
    <property type="entry name" value="Kinase-like_dom_sf"/>
</dbReference>
<organism evidence="3 4">
    <name type="scientific">Tritrichomonas musculus</name>
    <dbReference type="NCBI Taxonomy" id="1915356"/>
    <lineage>
        <taxon>Eukaryota</taxon>
        <taxon>Metamonada</taxon>
        <taxon>Parabasalia</taxon>
        <taxon>Tritrichomonadida</taxon>
        <taxon>Tritrichomonadidae</taxon>
        <taxon>Tritrichomonas</taxon>
    </lineage>
</organism>
<proteinExistence type="predicted"/>
<reference evidence="3 4" key="1">
    <citation type="submission" date="2024-04" db="EMBL/GenBank/DDBJ databases">
        <title>Tritrichomonas musculus Genome.</title>
        <authorList>
            <person name="Alves-Ferreira E."/>
            <person name="Grigg M."/>
            <person name="Lorenzi H."/>
            <person name="Galac M."/>
        </authorList>
    </citation>
    <scope>NUCLEOTIDE SEQUENCE [LARGE SCALE GENOMIC DNA]</scope>
    <source>
        <strain evidence="3 4">EAF2021</strain>
    </source>
</reference>
<dbReference type="SUPFAM" id="SSF52058">
    <property type="entry name" value="L domain-like"/>
    <property type="match status" value="1"/>
</dbReference>
<dbReference type="Proteomes" id="UP001470230">
    <property type="component" value="Unassembled WGS sequence"/>
</dbReference>
<dbReference type="InterPro" id="IPR032675">
    <property type="entry name" value="LRR_dom_sf"/>
</dbReference>
<dbReference type="EMBL" id="JAPFFF010000020">
    <property type="protein sequence ID" value="KAK8857652.1"/>
    <property type="molecule type" value="Genomic_DNA"/>
</dbReference>
<comment type="caution">
    <text evidence="3">The sequence shown here is derived from an EMBL/GenBank/DDBJ whole genome shotgun (WGS) entry which is preliminary data.</text>
</comment>
<evidence type="ECO:0000256" key="1">
    <source>
        <dbReference type="SAM" id="Coils"/>
    </source>
</evidence>
<sequence length="630" mass="70382">MLLFLAFYIVNAHKSSKCSAGTPIIVATKGRIDHGEFSECSEFTGSLIIPKSIQIIGNHAFYKCTGFDSTLTIPDSVISIGNYAFAECSGFKGTLTIPDSVTKIGEYAFYKCSGFTNLQFETSSLQTINKYVFAECTGFKGILTIPEYLLKIEDFAFSGCSGFNGLDTSHFITHIGNSAFNGCALMTGTLTIPKYVKSIGTNAFSATIFTQIIYNGQSEPNCTDSVGLGGNQVIEVKSKYQSTKFCRNSIKIKKVSQKVTNSSSFNFCESQNNVFYLGIIATLSLITIVEFVILCKKSSYSKSEKVTLLKEIEKHKKEKASLQKKCTKLESKDKKKAETIAMNEPVFFDVETIEKMTEIESLGYGAQSEVFKVSREEFFALKKLRVLPRTIETDNANFEKMKKFFSEYEFLSSLNHPNIIKTYGFCLGDSGHSPSILLQFCPYNLTDLVKKLNEIERITIIFEISLAMNKVHESHVIHRDLKPENILLDDQKHVKLSDFGISCLIDPEKQTRSQTGGVGTLLFMAPELLRNSKKYSQKVDVYSFGVVVFYILTNGGYPDISIVDAGSGKKAEIPDCVNKVSRDLISSCWSSEEDDRPSFAQIIELIKRNNFMLIDGIERKIPQIKNFLKV</sequence>
<evidence type="ECO:0000313" key="3">
    <source>
        <dbReference type="EMBL" id="KAK8857652.1"/>
    </source>
</evidence>
<dbReference type="InterPro" id="IPR008271">
    <property type="entry name" value="Ser/Thr_kinase_AS"/>
</dbReference>
<dbReference type="InterPro" id="IPR000719">
    <property type="entry name" value="Prot_kinase_dom"/>
</dbReference>
<gene>
    <name evidence="3" type="ORF">M9Y10_016058</name>
</gene>
<accession>A0ABR2I685</accession>
<protein>
    <recommendedName>
        <fullName evidence="2">Protein kinase domain-containing protein</fullName>
    </recommendedName>
</protein>
<feature type="domain" description="Protein kinase" evidence="2">
    <location>
        <begin position="356"/>
        <end position="612"/>
    </location>
</feature>
<evidence type="ECO:0000259" key="2">
    <source>
        <dbReference type="PROSITE" id="PS50011"/>
    </source>
</evidence>
<evidence type="ECO:0000313" key="4">
    <source>
        <dbReference type="Proteomes" id="UP001470230"/>
    </source>
</evidence>
<dbReference type="PANTHER" id="PTHR23257">
    <property type="entry name" value="SERINE-THREONINE PROTEIN KINASE"/>
    <property type="match status" value="1"/>
</dbReference>
<dbReference type="Pfam" id="PF13306">
    <property type="entry name" value="LRR_5"/>
    <property type="match status" value="1"/>
</dbReference>
<keyword evidence="4" id="KW-1185">Reference proteome</keyword>
<dbReference type="Gene3D" id="3.80.10.10">
    <property type="entry name" value="Ribonuclease Inhibitor"/>
    <property type="match status" value="2"/>
</dbReference>
<dbReference type="SMART" id="SM00220">
    <property type="entry name" value="S_TKc"/>
    <property type="match status" value="1"/>
</dbReference>
<dbReference type="Pfam" id="PF00069">
    <property type="entry name" value="Pkinase"/>
    <property type="match status" value="1"/>
</dbReference>
<keyword evidence="1" id="KW-0175">Coiled coil</keyword>
<dbReference type="InterPro" id="IPR026906">
    <property type="entry name" value="LRR_5"/>
</dbReference>
<feature type="coiled-coil region" evidence="1">
    <location>
        <begin position="305"/>
        <end position="332"/>
    </location>
</feature>
<dbReference type="PROSITE" id="PS50011">
    <property type="entry name" value="PROTEIN_KINASE_DOM"/>
    <property type="match status" value="1"/>
</dbReference>
<dbReference type="Gene3D" id="1.10.510.10">
    <property type="entry name" value="Transferase(Phosphotransferase) domain 1"/>
    <property type="match status" value="1"/>
</dbReference>
<name>A0ABR2I685_9EUKA</name>
<dbReference type="InterPro" id="IPR050167">
    <property type="entry name" value="Ser_Thr_protein_kinase"/>
</dbReference>
<dbReference type="PROSITE" id="PS00108">
    <property type="entry name" value="PROTEIN_KINASE_ST"/>
    <property type="match status" value="1"/>
</dbReference>
<dbReference type="PANTHER" id="PTHR23257:SF958">
    <property type="entry name" value="SERINE_THREONINE-PROTEIN KINASE WNK4"/>
    <property type="match status" value="1"/>
</dbReference>